<dbReference type="InterPro" id="IPR003787">
    <property type="entry name" value="Sulphur_relay_DsrE/F-like"/>
</dbReference>
<reference evidence="1" key="1">
    <citation type="journal article" date="2021" name="PeerJ">
        <title>Extensive microbial diversity within the chicken gut microbiome revealed by metagenomics and culture.</title>
        <authorList>
            <person name="Gilroy R."/>
            <person name="Ravi A."/>
            <person name="Getino M."/>
            <person name="Pursley I."/>
            <person name="Horton D.L."/>
            <person name="Alikhan N.F."/>
            <person name="Baker D."/>
            <person name="Gharbi K."/>
            <person name="Hall N."/>
            <person name="Watson M."/>
            <person name="Adriaenssens E.M."/>
            <person name="Foster-Nyarko E."/>
            <person name="Jarju S."/>
            <person name="Secka A."/>
            <person name="Antonio M."/>
            <person name="Oren A."/>
            <person name="Chaudhuri R.R."/>
            <person name="La Ragione R."/>
            <person name="Hildebrand F."/>
            <person name="Pallen M.J."/>
        </authorList>
    </citation>
    <scope>NUCLEOTIDE SEQUENCE</scope>
    <source>
        <strain evidence="1">ChiGjej2B2-19336</strain>
    </source>
</reference>
<evidence type="ECO:0000313" key="1">
    <source>
        <dbReference type="EMBL" id="HJD96153.1"/>
    </source>
</evidence>
<reference evidence="1" key="2">
    <citation type="submission" date="2021-09" db="EMBL/GenBank/DDBJ databases">
        <authorList>
            <person name="Gilroy R."/>
        </authorList>
    </citation>
    <scope>NUCLEOTIDE SEQUENCE</scope>
    <source>
        <strain evidence="1">ChiGjej2B2-19336</strain>
    </source>
</reference>
<name>A0A921DQS4_9BACT</name>
<comment type="caution">
    <text evidence="1">The sequence shown here is derived from an EMBL/GenBank/DDBJ whole genome shotgun (WGS) entry which is preliminary data.</text>
</comment>
<evidence type="ECO:0000313" key="2">
    <source>
        <dbReference type="Proteomes" id="UP000698963"/>
    </source>
</evidence>
<accession>A0A921DQS4</accession>
<dbReference type="AlphaFoldDB" id="A0A921DQS4"/>
<gene>
    <name evidence="1" type="ORF">K8W16_00700</name>
</gene>
<organism evidence="1 2">
    <name type="scientific">Mailhella massiliensis</name>
    <dbReference type="NCBI Taxonomy" id="1903261"/>
    <lineage>
        <taxon>Bacteria</taxon>
        <taxon>Pseudomonadati</taxon>
        <taxon>Thermodesulfobacteriota</taxon>
        <taxon>Desulfovibrionia</taxon>
        <taxon>Desulfovibrionales</taxon>
        <taxon>Desulfovibrionaceae</taxon>
        <taxon>Mailhella</taxon>
    </lineage>
</organism>
<dbReference type="RefSeq" id="WP_304120281.1">
    <property type="nucleotide sequence ID" value="NZ_DYZA01000016.1"/>
</dbReference>
<dbReference type="PANTHER" id="PTHR37691:SF1">
    <property type="entry name" value="BLR3518 PROTEIN"/>
    <property type="match status" value="1"/>
</dbReference>
<dbReference type="SUPFAM" id="SSF75169">
    <property type="entry name" value="DsrEFH-like"/>
    <property type="match status" value="1"/>
</dbReference>
<proteinExistence type="predicted"/>
<dbReference type="Gene3D" id="3.40.1260.10">
    <property type="entry name" value="DsrEFH-like"/>
    <property type="match status" value="1"/>
</dbReference>
<dbReference type="Pfam" id="PF02635">
    <property type="entry name" value="DsrE"/>
    <property type="match status" value="1"/>
</dbReference>
<dbReference type="EMBL" id="DYZA01000016">
    <property type="protein sequence ID" value="HJD96153.1"/>
    <property type="molecule type" value="Genomic_DNA"/>
</dbReference>
<protein>
    <submittedName>
        <fullName evidence="1">DsrE family protein</fullName>
    </submittedName>
</protein>
<dbReference type="InterPro" id="IPR027396">
    <property type="entry name" value="DsrEFH-like"/>
</dbReference>
<dbReference type="Proteomes" id="UP000698963">
    <property type="component" value="Unassembled WGS sequence"/>
</dbReference>
<sequence length="115" mass="12755">MYYDLIIHVDDNDKGRLNLAFNNVANYKAGLPGEDFSVVMVANGPAIQLFTRENADLAERGRKLMAEGLSIRLCNNAIKAFNVPVSELWEGCEVVPAGVVEIVKLQREGFAYLRP</sequence>
<dbReference type="PANTHER" id="PTHR37691">
    <property type="entry name" value="BLR3518 PROTEIN"/>
    <property type="match status" value="1"/>
</dbReference>